<dbReference type="Pfam" id="PF01392">
    <property type="entry name" value="Fz"/>
    <property type="match status" value="1"/>
</dbReference>
<evidence type="ECO:0000313" key="15">
    <source>
        <dbReference type="RefSeq" id="XP_011505071.1"/>
    </source>
</evidence>
<feature type="disulfide bond" evidence="8">
    <location>
        <begin position="370"/>
        <end position="385"/>
    </location>
</feature>
<keyword evidence="2 9" id="KW-0812">Transmembrane</keyword>
<accession>A0AAJ6YVF0</accession>
<dbReference type="InterPro" id="IPR001254">
    <property type="entry name" value="Trypsin_dom"/>
</dbReference>
<evidence type="ECO:0000259" key="12">
    <source>
        <dbReference type="PROSITE" id="PS50240"/>
    </source>
</evidence>
<dbReference type="SMART" id="SM00063">
    <property type="entry name" value="FRI"/>
    <property type="match status" value="1"/>
</dbReference>
<proteinExistence type="predicted"/>
<dbReference type="Pfam" id="PF00089">
    <property type="entry name" value="Trypsin"/>
    <property type="match status" value="1"/>
</dbReference>
<evidence type="ECO:0000256" key="9">
    <source>
        <dbReference type="SAM" id="Phobius"/>
    </source>
</evidence>
<gene>
    <name evidence="14 15" type="primary">LOC105367913</name>
</gene>
<dbReference type="InterPro" id="IPR020067">
    <property type="entry name" value="Frizzled_dom"/>
</dbReference>
<evidence type="ECO:0000256" key="6">
    <source>
        <dbReference type="ARBA" id="ARBA00023157"/>
    </source>
</evidence>
<dbReference type="Gene3D" id="4.10.400.10">
    <property type="entry name" value="Low-density Lipoprotein Receptor"/>
    <property type="match status" value="2"/>
</dbReference>
<evidence type="ECO:0000256" key="4">
    <source>
        <dbReference type="ARBA" id="ARBA00022989"/>
    </source>
</evidence>
<dbReference type="SMART" id="SM00020">
    <property type="entry name" value="Tryp_SPc"/>
    <property type="match status" value="1"/>
</dbReference>
<evidence type="ECO:0000256" key="1">
    <source>
        <dbReference type="ARBA" id="ARBA00004401"/>
    </source>
</evidence>
<dbReference type="PRINTS" id="PR00261">
    <property type="entry name" value="LDLRECEPTOR"/>
</dbReference>
<dbReference type="KEGG" id="csol:105367913"/>
<dbReference type="RefSeq" id="XP_011505070.1">
    <property type="nucleotide sequence ID" value="XM_011506768.1"/>
</dbReference>
<reference evidence="14 15" key="1">
    <citation type="submission" date="2025-04" db="UniProtKB">
        <authorList>
            <consortium name="RefSeq"/>
        </authorList>
    </citation>
    <scope>IDENTIFICATION</scope>
</reference>
<evidence type="ECO:0000259" key="11">
    <source>
        <dbReference type="PROSITE" id="PS50038"/>
    </source>
</evidence>
<keyword evidence="13" id="KW-1185">Reference proteome</keyword>
<comment type="caution">
    <text evidence="8">Lacks conserved residue(s) required for the propagation of feature annotation.</text>
</comment>
<dbReference type="FunFam" id="2.40.10.10:FF:000235">
    <property type="entry name" value="Atrial natriuretic peptide-converting enzyme"/>
    <property type="match status" value="1"/>
</dbReference>
<dbReference type="InterPro" id="IPR023415">
    <property type="entry name" value="LDLR_class-A_CS"/>
</dbReference>
<keyword evidence="5 9" id="KW-0472">Membrane</keyword>
<dbReference type="PROSITE" id="PS50038">
    <property type="entry name" value="FZ"/>
    <property type="match status" value="1"/>
</dbReference>
<dbReference type="SMART" id="SM00192">
    <property type="entry name" value="LDLa"/>
    <property type="match status" value="2"/>
</dbReference>
<dbReference type="Pfam" id="PF01390">
    <property type="entry name" value="SEA"/>
    <property type="match status" value="1"/>
</dbReference>
<dbReference type="InterPro" id="IPR036364">
    <property type="entry name" value="SEA_dom_sf"/>
</dbReference>
<evidence type="ECO:0000313" key="14">
    <source>
        <dbReference type="RefSeq" id="XP_011505070.1"/>
    </source>
</evidence>
<feature type="disulfide bond" evidence="8">
    <location>
        <begin position="408"/>
        <end position="423"/>
    </location>
</feature>
<feature type="transmembrane region" description="Helical" evidence="9">
    <location>
        <begin position="52"/>
        <end position="77"/>
    </location>
</feature>
<evidence type="ECO:0000256" key="7">
    <source>
        <dbReference type="PROSITE-ProRule" id="PRU00090"/>
    </source>
</evidence>
<feature type="domain" description="SEA" evidence="10">
    <location>
        <begin position="86"/>
        <end position="207"/>
    </location>
</feature>
<dbReference type="InterPro" id="IPR043504">
    <property type="entry name" value="Peptidase_S1_PA_chymotrypsin"/>
</dbReference>
<dbReference type="Gene3D" id="2.40.10.10">
    <property type="entry name" value="Trypsin-like serine proteases"/>
    <property type="match status" value="1"/>
</dbReference>
<name>A0AAJ6YVF0_9HYME</name>
<comment type="subcellular location">
    <subcellularLocation>
        <location evidence="1">Cell membrane</location>
        <topology evidence="1">Single-pass type II membrane protein</topology>
    </subcellularLocation>
</comment>
<dbReference type="SUPFAM" id="SSF50494">
    <property type="entry name" value="Trypsin-like serine proteases"/>
    <property type="match status" value="1"/>
</dbReference>
<dbReference type="PROSITE" id="PS50240">
    <property type="entry name" value="TRYPSIN_DOM"/>
    <property type="match status" value="1"/>
</dbReference>
<dbReference type="GeneID" id="105367913"/>
<dbReference type="CDD" id="cd07066">
    <property type="entry name" value="CRD_FZ"/>
    <property type="match status" value="1"/>
</dbReference>
<dbReference type="PANTHER" id="PTHR24258:SF146">
    <property type="entry name" value="ATRIAL NATRIURETIC PEPTIDE-CONVERTING ENZYME"/>
    <property type="match status" value="1"/>
</dbReference>
<dbReference type="InterPro" id="IPR002172">
    <property type="entry name" value="LDrepeatLR_classA_rpt"/>
</dbReference>
<organism evidence="13 14">
    <name type="scientific">Ceratosolen solmsi marchali</name>
    <dbReference type="NCBI Taxonomy" id="326594"/>
    <lineage>
        <taxon>Eukaryota</taxon>
        <taxon>Metazoa</taxon>
        <taxon>Ecdysozoa</taxon>
        <taxon>Arthropoda</taxon>
        <taxon>Hexapoda</taxon>
        <taxon>Insecta</taxon>
        <taxon>Pterygota</taxon>
        <taxon>Neoptera</taxon>
        <taxon>Endopterygota</taxon>
        <taxon>Hymenoptera</taxon>
        <taxon>Apocrita</taxon>
        <taxon>Proctotrupomorpha</taxon>
        <taxon>Chalcidoidea</taxon>
        <taxon>Agaonidae</taxon>
        <taxon>Agaoninae</taxon>
        <taxon>Ceratosolen</taxon>
    </lineage>
</organism>
<feature type="disulfide bond" evidence="7">
    <location>
        <begin position="245"/>
        <end position="291"/>
    </location>
</feature>
<dbReference type="PANTHER" id="PTHR24258">
    <property type="entry name" value="SERINE PROTEASE-RELATED"/>
    <property type="match status" value="1"/>
</dbReference>
<dbReference type="PROSITE" id="PS50068">
    <property type="entry name" value="LDLRA_2"/>
    <property type="match status" value="2"/>
</dbReference>
<dbReference type="Pfam" id="PF00057">
    <property type="entry name" value="Ldl_recept_a"/>
    <property type="match status" value="1"/>
</dbReference>
<protein>
    <submittedName>
        <fullName evidence="14 15">Atrial natriuretic peptide-converting enzyme</fullName>
    </submittedName>
</protein>
<dbReference type="SUPFAM" id="SSF82671">
    <property type="entry name" value="SEA domain"/>
    <property type="match status" value="1"/>
</dbReference>
<dbReference type="InterPro" id="IPR009003">
    <property type="entry name" value="Peptidase_S1_PA"/>
</dbReference>
<dbReference type="InterPro" id="IPR000082">
    <property type="entry name" value="SEA_dom"/>
</dbReference>
<dbReference type="Gene3D" id="1.10.2000.10">
    <property type="entry name" value="Frizzled cysteine-rich domain"/>
    <property type="match status" value="1"/>
</dbReference>
<keyword evidence="6 8" id="KW-1015">Disulfide bond</keyword>
<dbReference type="PROSITE" id="PS01209">
    <property type="entry name" value="LDLRA_1"/>
    <property type="match status" value="1"/>
</dbReference>
<dbReference type="SUPFAM" id="SSF57424">
    <property type="entry name" value="LDL receptor-like module"/>
    <property type="match status" value="1"/>
</dbReference>
<dbReference type="GO" id="GO:0006508">
    <property type="term" value="P:proteolysis"/>
    <property type="evidence" value="ECO:0007669"/>
    <property type="project" value="InterPro"/>
</dbReference>
<evidence type="ECO:0000256" key="3">
    <source>
        <dbReference type="ARBA" id="ARBA00022968"/>
    </source>
</evidence>
<evidence type="ECO:0000256" key="8">
    <source>
        <dbReference type="PROSITE-ProRule" id="PRU00124"/>
    </source>
</evidence>
<keyword evidence="4 9" id="KW-1133">Transmembrane helix</keyword>
<dbReference type="AlphaFoldDB" id="A0AAJ6YVF0"/>
<dbReference type="PROSITE" id="PS50024">
    <property type="entry name" value="SEA"/>
    <property type="match status" value="1"/>
</dbReference>
<evidence type="ECO:0000259" key="10">
    <source>
        <dbReference type="PROSITE" id="PS50024"/>
    </source>
</evidence>
<feature type="domain" description="FZ" evidence="11">
    <location>
        <begin position="232"/>
        <end position="359"/>
    </location>
</feature>
<dbReference type="RefSeq" id="XP_011505071.1">
    <property type="nucleotide sequence ID" value="XM_011506769.1"/>
</dbReference>
<dbReference type="GO" id="GO:0005886">
    <property type="term" value="C:plasma membrane"/>
    <property type="evidence" value="ECO:0007669"/>
    <property type="project" value="UniProtKB-SubCell"/>
</dbReference>
<dbReference type="Gene3D" id="3.30.70.960">
    <property type="entry name" value="SEA domain"/>
    <property type="match status" value="1"/>
</dbReference>
<feature type="domain" description="Peptidase S1" evidence="12">
    <location>
        <begin position="563"/>
        <end position="782"/>
    </location>
</feature>
<feature type="disulfide bond" evidence="7">
    <location>
        <begin position="237"/>
        <end position="298"/>
    </location>
</feature>
<keyword evidence="3" id="KW-0735">Signal-anchor</keyword>
<dbReference type="GO" id="GO:0004252">
    <property type="term" value="F:serine-type endopeptidase activity"/>
    <property type="evidence" value="ECO:0007669"/>
    <property type="project" value="InterPro"/>
</dbReference>
<dbReference type="SUPFAM" id="SSF63501">
    <property type="entry name" value="Frizzled cysteine-rich domain"/>
    <property type="match status" value="1"/>
</dbReference>
<sequence>MVAMEHKRKPSWDSKISVSTVSTRRFSRAGTPSSILSSDSDIRFTRKLGSQYRCGCCVLAAFLLFLLFAGVSIYLGYTFLQSELPNDQIFLATFRVTQGDAFNPELADPSTDAFRQRSRSYRDRINLAFRRSPLQMSFVAAEILALDGVEGQDLMVHFDLRFDARYGIIDTESILSVLTRELTPGASRFFANLTIDPGSLEVQESASATSNLALATNASVPEEVVPTTIAPRPPRRCSPIEFTYCKHLPYNLTSYPNLLGHANLQEVNDDIIAFRELVDAECYKQAYDFICQALQPACLNLAGDDEDALSPPCRGFCKEFWAGCGSRLSERLRAILDCSKFPEYADLGSCKSKPGCIRELQTKALSSRICDGVIDCPDFSDERDCAYCREGHVHCGIGTTCIPRSSRCDGKIDCPNASDEKDCLSLAPSLKFLKLQPSDSAHPSRYTDEGYVVFNEKGTVGKICTDNLNNTLPDTEMQSVLQSTAQSLCSLMTFEGVKSVEVRTDEEDGVPYVLMQDPTAAEITFVRAPCPSKQVMYVRCTDLACGIQGIRSKSSPGASKSLGKISGPGDWPWHVALLKEDNHVCDATLVASAWLLTTASCFQGQPKAEWSARLGAVRLSSSSPWEQERWIVGMVKSPVEGSSLVLLKMDRPITAFSDFVRPVCLPSGGPASNDTHCNTLGWAKNRDLLQRVQLRYNAMEKCENVSIASVNSVCTEAVYPTDDCTEEEVAGSPLLCLEADGRRWSLAGVGNWRIACSKSGAERPRLYDQVASNLAWIKSTVG</sequence>
<dbReference type="Proteomes" id="UP000695007">
    <property type="component" value="Unplaced"/>
</dbReference>
<dbReference type="InterPro" id="IPR036055">
    <property type="entry name" value="LDL_receptor-like_sf"/>
</dbReference>
<dbReference type="InterPro" id="IPR036790">
    <property type="entry name" value="Frizzled_dom_sf"/>
</dbReference>
<dbReference type="CDD" id="cd00112">
    <property type="entry name" value="LDLa"/>
    <property type="match status" value="2"/>
</dbReference>
<evidence type="ECO:0000256" key="5">
    <source>
        <dbReference type="ARBA" id="ARBA00023136"/>
    </source>
</evidence>
<evidence type="ECO:0000256" key="2">
    <source>
        <dbReference type="ARBA" id="ARBA00022692"/>
    </source>
</evidence>
<evidence type="ECO:0000313" key="13">
    <source>
        <dbReference type="Proteomes" id="UP000695007"/>
    </source>
</evidence>